<dbReference type="Proteomes" id="UP000002508">
    <property type="component" value="Chromosome"/>
</dbReference>
<sequence>MKQKLTLELLKTEAHTFAEIESGHREPTLYGVTDGKAVGTYFEHKFRSYLRERYDFEEGSSASGIDSPELAVDMKVTSIRQPQSSCPFKSARQKIYGLGYSLLVFVYEKTDDPQTSTENLNILHTIFVSKERTADFQTTAGLRRILENEGNKDDIMAFIEERRLPVDEIEASALADEILANPPEVGYLTISNALQWRLQYSRVIEEAGSVGGLERLR</sequence>
<name>B8G8M3_CHLAD</name>
<proteinExistence type="predicted"/>
<dbReference type="GO" id="GO:0009036">
    <property type="term" value="F:type II site-specific deoxyribonuclease activity"/>
    <property type="evidence" value="ECO:0007669"/>
    <property type="project" value="UniProtKB-EC"/>
</dbReference>
<dbReference type="KEGG" id="cag:Cagg_1378"/>
<keyword evidence="1" id="KW-0378">Hydrolase</keyword>
<dbReference type="OrthoDB" id="9796209at2"/>
<evidence type="ECO:0000313" key="1">
    <source>
        <dbReference type="EMBL" id="ACL24285.1"/>
    </source>
</evidence>
<dbReference type="REBASE" id="19756">
    <property type="entry name" value="CagVP"/>
</dbReference>
<accession>B8G8M3</accession>
<dbReference type="RefSeq" id="WP_012616649.1">
    <property type="nucleotide sequence ID" value="NC_011831.1"/>
</dbReference>
<reference evidence="1" key="1">
    <citation type="submission" date="2008-12" db="EMBL/GenBank/DDBJ databases">
        <title>Complete sequence of Chloroflexus aggregans DSM 9485.</title>
        <authorList>
            <consortium name="US DOE Joint Genome Institute"/>
            <person name="Lucas S."/>
            <person name="Copeland A."/>
            <person name="Lapidus A."/>
            <person name="Glavina del Rio T."/>
            <person name="Dalin E."/>
            <person name="Tice H."/>
            <person name="Pitluck S."/>
            <person name="Foster B."/>
            <person name="Larimer F."/>
            <person name="Land M."/>
            <person name="Hauser L."/>
            <person name="Kyrpides N."/>
            <person name="Mikhailova N."/>
            <person name="Bryant D."/>
            <person name="Richardson P."/>
        </authorList>
    </citation>
    <scope>NUCLEOTIDE SEQUENCE</scope>
    <source>
        <strain evidence="1">DSM 9485</strain>
    </source>
</reference>
<organism evidence="1 2">
    <name type="scientific">Chloroflexus aggregans (strain MD-66 / DSM 9485)</name>
    <dbReference type="NCBI Taxonomy" id="326427"/>
    <lineage>
        <taxon>Bacteria</taxon>
        <taxon>Bacillati</taxon>
        <taxon>Chloroflexota</taxon>
        <taxon>Chloroflexia</taxon>
        <taxon>Chloroflexales</taxon>
        <taxon>Chloroflexineae</taxon>
        <taxon>Chloroflexaceae</taxon>
        <taxon>Chloroflexus</taxon>
    </lineage>
</organism>
<dbReference type="HOGENOM" id="CLU_110623_0_0_0"/>
<dbReference type="AlphaFoldDB" id="B8G8M3"/>
<dbReference type="EC" id="3.1.21.4" evidence="1"/>
<dbReference type="EMBL" id="CP001337">
    <property type="protein sequence ID" value="ACL24285.1"/>
    <property type="molecule type" value="Genomic_DNA"/>
</dbReference>
<protein>
    <submittedName>
        <fullName evidence="1">Type II site-specific deoxyribonuclease</fullName>
        <ecNumber evidence="1">3.1.21.4</ecNumber>
    </submittedName>
</protein>
<dbReference type="STRING" id="326427.Cagg_1378"/>
<dbReference type="eggNOG" id="COG0827">
    <property type="taxonomic scope" value="Bacteria"/>
</dbReference>
<keyword evidence="2" id="KW-1185">Reference proteome</keyword>
<evidence type="ECO:0000313" key="2">
    <source>
        <dbReference type="Proteomes" id="UP000002508"/>
    </source>
</evidence>
<gene>
    <name evidence="1" type="ordered locus">Cagg_1378</name>
</gene>